<feature type="domain" description="Clp1 P-loop" evidence="13">
    <location>
        <begin position="283"/>
        <end position="484"/>
    </location>
</feature>
<keyword evidence="15" id="KW-1185">Reference proteome</keyword>
<dbReference type="GO" id="GO:0005730">
    <property type="term" value="C:nucleolus"/>
    <property type="evidence" value="ECO:0007669"/>
    <property type="project" value="UniProtKB-SubCell"/>
</dbReference>
<evidence type="ECO:0000256" key="1">
    <source>
        <dbReference type="ARBA" id="ARBA00003798"/>
    </source>
</evidence>
<evidence type="ECO:0000256" key="4">
    <source>
        <dbReference type="ARBA" id="ARBA00018706"/>
    </source>
</evidence>
<feature type="region of interest" description="Disordered" evidence="12">
    <location>
        <begin position="96"/>
        <end position="115"/>
    </location>
</feature>
<feature type="compositionally biased region" description="Polar residues" evidence="12">
    <location>
        <begin position="97"/>
        <end position="109"/>
    </location>
</feature>
<organism evidence="14 15">
    <name type="scientific">Rhypophila decipiens</name>
    <dbReference type="NCBI Taxonomy" id="261697"/>
    <lineage>
        <taxon>Eukaryota</taxon>
        <taxon>Fungi</taxon>
        <taxon>Dikarya</taxon>
        <taxon>Ascomycota</taxon>
        <taxon>Pezizomycotina</taxon>
        <taxon>Sordariomycetes</taxon>
        <taxon>Sordariomycetidae</taxon>
        <taxon>Sordariales</taxon>
        <taxon>Naviculisporaceae</taxon>
        <taxon>Rhypophila</taxon>
    </lineage>
</organism>
<evidence type="ECO:0000256" key="7">
    <source>
        <dbReference type="ARBA" id="ARBA00022679"/>
    </source>
</evidence>
<keyword evidence="7" id="KW-0808">Transferase</keyword>
<reference evidence="14" key="2">
    <citation type="submission" date="2023-05" db="EMBL/GenBank/DDBJ databases">
        <authorList>
            <consortium name="Lawrence Berkeley National Laboratory"/>
            <person name="Steindorff A."/>
            <person name="Hensen N."/>
            <person name="Bonometti L."/>
            <person name="Westerberg I."/>
            <person name="Brannstrom I.O."/>
            <person name="Guillou S."/>
            <person name="Cros-Aarteil S."/>
            <person name="Calhoun S."/>
            <person name="Haridas S."/>
            <person name="Kuo A."/>
            <person name="Mondo S."/>
            <person name="Pangilinan J."/>
            <person name="Riley R."/>
            <person name="Labutti K."/>
            <person name="Andreopoulos B."/>
            <person name="Lipzen A."/>
            <person name="Chen C."/>
            <person name="Yanf M."/>
            <person name="Daum C."/>
            <person name="Ng V."/>
            <person name="Clum A."/>
            <person name="Ohm R."/>
            <person name="Martin F."/>
            <person name="Silar P."/>
            <person name="Natvig D."/>
            <person name="Lalanne C."/>
            <person name="Gautier V."/>
            <person name="Ament-Velasquez S.L."/>
            <person name="Kruys A."/>
            <person name="Hutchinson M.I."/>
            <person name="Powell A.J."/>
            <person name="Barry K."/>
            <person name="Miller A.N."/>
            <person name="Grigoriev I.V."/>
            <person name="Debuchy R."/>
            <person name="Gladieux P."/>
            <person name="Thoren M.H."/>
            <person name="Johannesson H."/>
        </authorList>
    </citation>
    <scope>NUCLEOTIDE SEQUENCE</scope>
    <source>
        <strain evidence="14">PSN293</strain>
    </source>
</reference>
<comment type="similarity">
    <text evidence="3">Belongs to the Clp1 family. NOL9/GRC3 subfamily.</text>
</comment>
<evidence type="ECO:0000313" key="14">
    <source>
        <dbReference type="EMBL" id="KAK4218361.1"/>
    </source>
</evidence>
<evidence type="ECO:0000259" key="13">
    <source>
        <dbReference type="Pfam" id="PF16575"/>
    </source>
</evidence>
<comment type="function">
    <text evidence="1">Polynucleotide 5'-kinase involved in rRNA processing.</text>
</comment>
<dbReference type="AlphaFoldDB" id="A0AAN7BA75"/>
<keyword evidence="6" id="KW-0698">rRNA processing</keyword>
<dbReference type="GO" id="GO:0051731">
    <property type="term" value="F:polynucleotide 5'-hydroxyl-kinase activity"/>
    <property type="evidence" value="ECO:0007669"/>
    <property type="project" value="InterPro"/>
</dbReference>
<dbReference type="InterPro" id="IPR032319">
    <property type="entry name" value="CLP1_P"/>
</dbReference>
<feature type="compositionally biased region" description="Basic residues" evidence="12">
    <location>
        <begin position="58"/>
        <end position="67"/>
    </location>
</feature>
<evidence type="ECO:0000256" key="12">
    <source>
        <dbReference type="SAM" id="MobiDB-lite"/>
    </source>
</evidence>
<dbReference type="InterPro" id="IPR045116">
    <property type="entry name" value="Clp1/Grc3"/>
</dbReference>
<evidence type="ECO:0000256" key="3">
    <source>
        <dbReference type="ARBA" id="ARBA00011003"/>
    </source>
</evidence>
<comment type="subcellular location">
    <subcellularLocation>
        <location evidence="2">Nucleus</location>
        <location evidence="2">Nucleolus</location>
    </subcellularLocation>
</comment>
<dbReference type="Gene3D" id="3.40.50.300">
    <property type="entry name" value="P-loop containing nucleotide triphosphate hydrolases"/>
    <property type="match status" value="1"/>
</dbReference>
<evidence type="ECO:0000256" key="5">
    <source>
        <dbReference type="ARBA" id="ARBA00019824"/>
    </source>
</evidence>
<dbReference type="InterPro" id="IPR027417">
    <property type="entry name" value="P-loop_NTPase"/>
</dbReference>
<dbReference type="EMBL" id="MU858053">
    <property type="protein sequence ID" value="KAK4218361.1"/>
    <property type="molecule type" value="Genomic_DNA"/>
</dbReference>
<name>A0AAN7BA75_9PEZI</name>
<feature type="region of interest" description="Disordered" evidence="12">
    <location>
        <begin position="660"/>
        <end position="734"/>
    </location>
</feature>
<evidence type="ECO:0000256" key="9">
    <source>
        <dbReference type="ARBA" id="ARBA00022777"/>
    </source>
</evidence>
<dbReference type="Pfam" id="PF16575">
    <property type="entry name" value="CLP1_P"/>
    <property type="match status" value="1"/>
</dbReference>
<protein>
    <recommendedName>
        <fullName evidence="5">Polynucleotide 5'-hydroxyl-kinase GRC3</fullName>
    </recommendedName>
    <alternativeName>
        <fullName evidence="4">Polynucleotide 5'-hydroxyl-kinase grc3</fullName>
    </alternativeName>
</protein>
<comment type="caution">
    <text evidence="14">The sequence shown here is derived from an EMBL/GenBank/DDBJ whole genome shotgun (WGS) entry which is preliminary data.</text>
</comment>
<evidence type="ECO:0000256" key="6">
    <source>
        <dbReference type="ARBA" id="ARBA00022552"/>
    </source>
</evidence>
<dbReference type="PANTHER" id="PTHR12755:SF3">
    <property type="entry name" value="POLYNUCLEOTIDE 5'-HYDROXYL-KINASE NOL9"/>
    <property type="match status" value="1"/>
</dbReference>
<evidence type="ECO:0000313" key="15">
    <source>
        <dbReference type="Proteomes" id="UP001301769"/>
    </source>
</evidence>
<keyword evidence="11" id="KW-0539">Nucleus</keyword>
<dbReference type="FunFam" id="3.40.50.300:FF:001156">
    <property type="entry name" value="Polynucleotide 5-hydroxyl-kinase grc3"/>
    <property type="match status" value="1"/>
</dbReference>
<feature type="region of interest" description="Disordered" evidence="12">
    <location>
        <begin position="42"/>
        <end position="67"/>
    </location>
</feature>
<evidence type="ECO:0000256" key="8">
    <source>
        <dbReference type="ARBA" id="ARBA00022741"/>
    </source>
</evidence>
<evidence type="ECO:0000256" key="2">
    <source>
        <dbReference type="ARBA" id="ARBA00004604"/>
    </source>
</evidence>
<dbReference type="Proteomes" id="UP001301769">
    <property type="component" value="Unassembled WGS sequence"/>
</dbReference>
<dbReference type="GO" id="GO:0000448">
    <property type="term" value="P:cleavage in ITS2 between 5.8S rRNA and LSU-rRNA of tricistronic rRNA transcript (SSU-rRNA, 5.8S rRNA, LSU-rRNA)"/>
    <property type="evidence" value="ECO:0007669"/>
    <property type="project" value="TreeGrafter"/>
</dbReference>
<feature type="region of interest" description="Disordered" evidence="12">
    <location>
        <begin position="1"/>
        <end position="24"/>
    </location>
</feature>
<sequence>MSEMDPHKRRKLESRSSPGPRVSAVSAFAARQTLLSQQTVTADVTVQETLTTETGRPGRPKSPRKTKRKVVQALAGVDEVPLAVASLVPAGFGASHSAPSTPVLASTPASPHPETRAFRADRNYQHNADDREKLRAAEGKRIVILGSYGVQVYKGEITIGGAVLTESKRIHWVHAPHCHALPVIRVVQDSIIELHPHPAARCLRQLSRLNPAFGRLWNEDYPEEVTSTKADQVAPTFQILVTSQDGPRRATIQELKVPAEWNKKLDGLVAATQKTTQVVFLCGPKSSGKSTFGRLLTNRLVTDHGGVKKKPWSTVSVLDLDPGQPEYGPPGVVSLNRLSAPVLSPPFCHPFDDGPNHAQPRAHAIAAISPAQDPAHFIECALDLFSHYRQSTPAGSPLVINTPGWIQGTGLDILADLIQNIGPTEVIYMSQDGPDETVERLKSACSSPSATFTSTFTTLPSQPSENAPRTPMNLRTLQTMSYFHLDSRQEAQHQTWNPTQLSEMRPWRVRYTGSDKGFVGVLCYDYQPALNLLRESINGMILALVRIENDAAFRDLLGSPPLVVNVARTEEGIPVLPNPLGRTLDPRHSRALGLVLVRGVDTERGELQLLTPLPVADIVAAAGEGASNLVLVAGKFDTPNWAYAEGLYWALSANSDRPAGDNRGLGADEGESESEDDEDDIEDASAKGPLSRGLETRKANDATTHSAPWVELHHGSQKRSVGSRWRVRRDLGRA</sequence>
<keyword evidence="8" id="KW-0547">Nucleotide-binding</keyword>
<dbReference type="PANTHER" id="PTHR12755">
    <property type="entry name" value="CLEAVAGE/POLYADENYLATION FACTOR IA SUBUNIT CLP1P"/>
    <property type="match status" value="1"/>
</dbReference>
<feature type="compositionally biased region" description="Acidic residues" evidence="12">
    <location>
        <begin position="668"/>
        <end position="683"/>
    </location>
</feature>
<proteinExistence type="inferred from homology"/>
<dbReference type="GO" id="GO:0005524">
    <property type="term" value="F:ATP binding"/>
    <property type="evidence" value="ECO:0007669"/>
    <property type="project" value="UniProtKB-KW"/>
</dbReference>
<gene>
    <name evidence="14" type="ORF">QBC37DRAFT_412332</name>
</gene>
<keyword evidence="10" id="KW-0067">ATP-binding</keyword>
<accession>A0AAN7BA75</accession>
<reference evidence="14" key="1">
    <citation type="journal article" date="2023" name="Mol. Phylogenet. Evol.">
        <title>Genome-scale phylogeny and comparative genomics of the fungal order Sordariales.</title>
        <authorList>
            <person name="Hensen N."/>
            <person name="Bonometti L."/>
            <person name="Westerberg I."/>
            <person name="Brannstrom I.O."/>
            <person name="Guillou S."/>
            <person name="Cros-Aarteil S."/>
            <person name="Calhoun S."/>
            <person name="Haridas S."/>
            <person name="Kuo A."/>
            <person name="Mondo S."/>
            <person name="Pangilinan J."/>
            <person name="Riley R."/>
            <person name="LaButti K."/>
            <person name="Andreopoulos B."/>
            <person name="Lipzen A."/>
            <person name="Chen C."/>
            <person name="Yan M."/>
            <person name="Daum C."/>
            <person name="Ng V."/>
            <person name="Clum A."/>
            <person name="Steindorff A."/>
            <person name="Ohm R.A."/>
            <person name="Martin F."/>
            <person name="Silar P."/>
            <person name="Natvig D.O."/>
            <person name="Lalanne C."/>
            <person name="Gautier V."/>
            <person name="Ament-Velasquez S.L."/>
            <person name="Kruys A."/>
            <person name="Hutchinson M.I."/>
            <person name="Powell A.J."/>
            <person name="Barry K."/>
            <person name="Miller A.N."/>
            <person name="Grigoriev I.V."/>
            <person name="Debuchy R."/>
            <person name="Gladieux P."/>
            <person name="Hiltunen Thoren M."/>
            <person name="Johannesson H."/>
        </authorList>
    </citation>
    <scope>NUCLEOTIDE SEQUENCE</scope>
    <source>
        <strain evidence="14">PSN293</strain>
    </source>
</reference>
<keyword evidence="9" id="KW-0418">Kinase</keyword>
<dbReference type="SUPFAM" id="SSF52540">
    <property type="entry name" value="P-loop containing nucleoside triphosphate hydrolases"/>
    <property type="match status" value="1"/>
</dbReference>
<evidence type="ECO:0000256" key="10">
    <source>
        <dbReference type="ARBA" id="ARBA00022840"/>
    </source>
</evidence>
<feature type="compositionally biased region" description="Polar residues" evidence="12">
    <location>
        <begin position="42"/>
        <end position="54"/>
    </location>
</feature>
<evidence type="ECO:0000256" key="11">
    <source>
        <dbReference type="ARBA" id="ARBA00023242"/>
    </source>
</evidence>